<dbReference type="SUPFAM" id="SSF55136">
    <property type="entry name" value="Probable bacterial effector-binding domain"/>
    <property type="match status" value="1"/>
</dbReference>
<dbReference type="InterPro" id="IPR000551">
    <property type="entry name" value="MerR-type_HTH_dom"/>
</dbReference>
<keyword evidence="2" id="KW-0805">Transcription regulation</keyword>
<dbReference type="PROSITE" id="PS50937">
    <property type="entry name" value="HTH_MERR_2"/>
    <property type="match status" value="1"/>
</dbReference>
<dbReference type="PaxDb" id="411902-CLOBOL_05996"/>
<dbReference type="PANTHER" id="PTHR30204:SF69">
    <property type="entry name" value="MERR-FAMILY TRANSCRIPTIONAL REGULATOR"/>
    <property type="match status" value="1"/>
</dbReference>
<evidence type="ECO:0000259" key="5">
    <source>
        <dbReference type="PROSITE" id="PS50937"/>
    </source>
</evidence>
<organism evidence="6 7">
    <name type="scientific">Enterocloster bolteae (strain ATCC BAA-613 / DSM 15670 / CCUG 46953 / JCM 12243 / WAL 16351)</name>
    <name type="common">Clostridium bolteae</name>
    <dbReference type="NCBI Taxonomy" id="411902"/>
    <lineage>
        <taxon>Bacteria</taxon>
        <taxon>Bacillati</taxon>
        <taxon>Bacillota</taxon>
        <taxon>Clostridia</taxon>
        <taxon>Lachnospirales</taxon>
        <taxon>Lachnospiraceae</taxon>
        <taxon>Enterocloster</taxon>
    </lineage>
</organism>
<protein>
    <recommendedName>
        <fullName evidence="5">HTH merR-type domain-containing protein</fullName>
    </recommendedName>
</protein>
<reference evidence="6 7" key="2">
    <citation type="submission" date="2007-09" db="EMBL/GenBank/DDBJ databases">
        <title>Draft genome sequence of Clostridium bolteae (ATCC BAA-613).</title>
        <authorList>
            <person name="Sudarsanam P."/>
            <person name="Ley R."/>
            <person name="Guruge J."/>
            <person name="Turnbaugh P.J."/>
            <person name="Mahowald M."/>
            <person name="Liep D."/>
            <person name="Gordon J."/>
        </authorList>
    </citation>
    <scope>NUCLEOTIDE SEQUENCE [LARGE SCALE GENOMIC DNA]</scope>
    <source>
        <strain evidence="7">ATCC BAA-613 / DSM 15670 / CCUG 46953 / JCM 12243 / WAL 16351</strain>
    </source>
</reference>
<dbReference type="PANTHER" id="PTHR30204">
    <property type="entry name" value="REDOX-CYCLING DRUG-SENSING TRANSCRIPTIONAL ACTIVATOR SOXR"/>
    <property type="match status" value="1"/>
</dbReference>
<evidence type="ECO:0000256" key="2">
    <source>
        <dbReference type="ARBA" id="ARBA00023015"/>
    </source>
</evidence>
<name>A8S284_ENTBW</name>
<dbReference type="HOGENOM" id="CLU_065103_0_0_9"/>
<evidence type="ECO:0000313" key="6">
    <source>
        <dbReference type="EMBL" id="EDP13431.1"/>
    </source>
</evidence>
<dbReference type="EMBL" id="ABCC02000047">
    <property type="protein sequence ID" value="EDP13431.1"/>
    <property type="molecule type" value="Genomic_DNA"/>
</dbReference>
<dbReference type="GO" id="GO:0003700">
    <property type="term" value="F:DNA-binding transcription factor activity"/>
    <property type="evidence" value="ECO:0007669"/>
    <property type="project" value="InterPro"/>
</dbReference>
<evidence type="ECO:0000256" key="4">
    <source>
        <dbReference type="ARBA" id="ARBA00023163"/>
    </source>
</evidence>
<sequence length="292" mass="34811">MEVIHNKEEVHTVKELSIGQMARLNGLSEQTLRLYDKAGLFSPMYRDAENGYRYYDIRQSAQLDMIQHMKALGMSLKDIREQMTHFELDMFKTILHRNLEELELRSRELMYQRRAIERTLESYEWYENAPPDGTIVLEYIPRRLTYMTDSGVNFYDYDIDVYEKILRDLKENLIANQLSPIYFYNAGTVMRREHLMEGRYYSTEIFVLVDRGFVKDSLITEIPASTYLCIYCNGFEREKEYMGRLVEEIRTKEYQVTGDYICEVVAEVPMDMQERGMFLRLQVPVSFRKNNP</sequence>
<evidence type="ECO:0000256" key="3">
    <source>
        <dbReference type="ARBA" id="ARBA00023125"/>
    </source>
</evidence>
<gene>
    <name evidence="6" type="ORF">CLOBOL_05996</name>
</gene>
<keyword evidence="1" id="KW-0678">Repressor</keyword>
<comment type="caution">
    <text evidence="6">The sequence shown here is derived from an EMBL/GenBank/DDBJ whole genome shotgun (WGS) entry which is preliminary data.</text>
</comment>
<keyword evidence="3" id="KW-0238">DNA-binding</keyword>
<dbReference type="Pfam" id="PF13411">
    <property type="entry name" value="MerR_1"/>
    <property type="match status" value="1"/>
</dbReference>
<evidence type="ECO:0000313" key="7">
    <source>
        <dbReference type="Proteomes" id="UP000005396"/>
    </source>
</evidence>
<dbReference type="InterPro" id="IPR011256">
    <property type="entry name" value="Reg_factor_effector_dom_sf"/>
</dbReference>
<dbReference type="SMART" id="SM00422">
    <property type="entry name" value="HTH_MERR"/>
    <property type="match status" value="1"/>
</dbReference>
<dbReference type="Proteomes" id="UP000005396">
    <property type="component" value="Unassembled WGS sequence"/>
</dbReference>
<keyword evidence="4" id="KW-0804">Transcription</keyword>
<dbReference type="SUPFAM" id="SSF46955">
    <property type="entry name" value="Putative DNA-binding domain"/>
    <property type="match status" value="1"/>
</dbReference>
<reference evidence="6 7" key="1">
    <citation type="submission" date="2007-08" db="EMBL/GenBank/DDBJ databases">
        <authorList>
            <person name="Fulton L."/>
            <person name="Clifton S."/>
            <person name="Fulton B."/>
            <person name="Xu J."/>
            <person name="Minx P."/>
            <person name="Pepin K.H."/>
            <person name="Johnson M."/>
            <person name="Thiruvilangam P."/>
            <person name="Bhonagiri V."/>
            <person name="Nash W.E."/>
            <person name="Mardis E.R."/>
            <person name="Wilson R.K."/>
        </authorList>
    </citation>
    <scope>NUCLEOTIDE SEQUENCE [LARGE SCALE GENOMIC DNA]</scope>
    <source>
        <strain evidence="7">ATCC BAA-613 / DSM 15670 / CCUG 46953 / JCM 12243 / WAL 16351</strain>
    </source>
</reference>
<dbReference type="InterPro" id="IPR009061">
    <property type="entry name" value="DNA-bd_dom_put_sf"/>
</dbReference>
<dbReference type="AlphaFoldDB" id="A8S284"/>
<proteinExistence type="predicted"/>
<feature type="domain" description="HTH merR-type" evidence="5">
    <location>
        <begin position="15"/>
        <end position="85"/>
    </location>
</feature>
<dbReference type="eggNOG" id="COG0789">
    <property type="taxonomic scope" value="Bacteria"/>
</dbReference>
<dbReference type="InterPro" id="IPR047057">
    <property type="entry name" value="MerR_fam"/>
</dbReference>
<dbReference type="GO" id="GO:0003677">
    <property type="term" value="F:DNA binding"/>
    <property type="evidence" value="ECO:0007669"/>
    <property type="project" value="UniProtKB-KW"/>
</dbReference>
<dbReference type="Gene3D" id="1.10.1660.10">
    <property type="match status" value="1"/>
</dbReference>
<evidence type="ECO:0000256" key="1">
    <source>
        <dbReference type="ARBA" id="ARBA00022491"/>
    </source>
</evidence>
<accession>A8S284</accession>